<proteinExistence type="predicted"/>
<reference evidence="1" key="1">
    <citation type="submission" date="2023-06" db="EMBL/GenBank/DDBJ databases">
        <title>Genomic analysis of the entomopathogenic nematode Steinernema hermaphroditum.</title>
        <authorList>
            <person name="Schwarz E.M."/>
            <person name="Heppert J.K."/>
            <person name="Baniya A."/>
            <person name="Schwartz H.T."/>
            <person name="Tan C.-H."/>
            <person name="Antoshechkin I."/>
            <person name="Sternberg P.W."/>
            <person name="Goodrich-Blair H."/>
            <person name="Dillman A.R."/>
        </authorList>
    </citation>
    <scope>NUCLEOTIDE SEQUENCE</scope>
    <source>
        <strain evidence="1">PS9179</strain>
        <tissue evidence="1">Whole animal</tissue>
    </source>
</reference>
<gene>
    <name evidence="1" type="ORF">QR680_018761</name>
</gene>
<comment type="caution">
    <text evidence="1">The sequence shown here is derived from an EMBL/GenBank/DDBJ whole genome shotgun (WGS) entry which is preliminary data.</text>
</comment>
<keyword evidence="2" id="KW-1185">Reference proteome</keyword>
<organism evidence="1 2">
    <name type="scientific">Steinernema hermaphroditum</name>
    <dbReference type="NCBI Taxonomy" id="289476"/>
    <lineage>
        <taxon>Eukaryota</taxon>
        <taxon>Metazoa</taxon>
        <taxon>Ecdysozoa</taxon>
        <taxon>Nematoda</taxon>
        <taxon>Chromadorea</taxon>
        <taxon>Rhabditida</taxon>
        <taxon>Tylenchina</taxon>
        <taxon>Panagrolaimomorpha</taxon>
        <taxon>Strongyloidoidea</taxon>
        <taxon>Steinernematidae</taxon>
        <taxon>Steinernema</taxon>
    </lineage>
</organism>
<dbReference type="EMBL" id="JAUCMV010000004">
    <property type="protein sequence ID" value="KAK0406724.1"/>
    <property type="molecule type" value="Genomic_DNA"/>
</dbReference>
<accession>A0AA39HJW3</accession>
<evidence type="ECO:0000313" key="1">
    <source>
        <dbReference type="EMBL" id="KAK0406724.1"/>
    </source>
</evidence>
<evidence type="ECO:0000313" key="2">
    <source>
        <dbReference type="Proteomes" id="UP001175271"/>
    </source>
</evidence>
<sequence>MMGLPHFPLRKTSRIKICKGSPLEQAIGWLSDLVVCPSACKRISFKRSYPYLPDACLMFSLFLFYGLATHKLWMLSSTLPAPLHLSFLLTLGIGRKLPNDENVAMFQSPKLMGL</sequence>
<dbReference type="AlphaFoldDB" id="A0AA39HJW3"/>
<protein>
    <submittedName>
        <fullName evidence="1">Uncharacterized protein</fullName>
    </submittedName>
</protein>
<dbReference type="Proteomes" id="UP001175271">
    <property type="component" value="Unassembled WGS sequence"/>
</dbReference>
<name>A0AA39HJW3_9BILA</name>